<feature type="region of interest" description="Disordered" evidence="7">
    <location>
        <begin position="579"/>
        <end position="610"/>
    </location>
</feature>
<dbReference type="InterPro" id="IPR000387">
    <property type="entry name" value="Tyr_Pase_dom"/>
</dbReference>
<dbReference type="SUPFAM" id="SSF69118">
    <property type="entry name" value="AhpD-like"/>
    <property type="match status" value="1"/>
</dbReference>
<dbReference type="Gene3D" id="1.20.1740.10">
    <property type="entry name" value="Amino acid/polyamine transporter I"/>
    <property type="match status" value="1"/>
</dbReference>
<feature type="region of interest" description="Disordered" evidence="7">
    <location>
        <begin position="629"/>
        <end position="692"/>
    </location>
</feature>
<dbReference type="GO" id="GO:0004725">
    <property type="term" value="F:protein tyrosine phosphatase activity"/>
    <property type="evidence" value="ECO:0007669"/>
    <property type="project" value="TreeGrafter"/>
</dbReference>
<feature type="compositionally biased region" description="Basic and acidic residues" evidence="7">
    <location>
        <begin position="674"/>
        <end position="692"/>
    </location>
</feature>
<dbReference type="VEuPathDB" id="FungiDB:BTJ68_13303"/>
<evidence type="ECO:0000259" key="10">
    <source>
        <dbReference type="PROSITE" id="PS51181"/>
    </source>
</evidence>
<dbReference type="GO" id="GO:0051896">
    <property type="term" value="P:regulation of phosphatidylinositol 3-kinase/protein kinase B signal transduction"/>
    <property type="evidence" value="ECO:0007669"/>
    <property type="project" value="TreeGrafter"/>
</dbReference>
<dbReference type="InterPro" id="IPR029021">
    <property type="entry name" value="Prot-tyrosine_phosphatase-like"/>
</dbReference>
<feature type="domain" description="Tyrosine specific protein phosphatases" evidence="9">
    <location>
        <begin position="281"/>
        <end position="339"/>
    </location>
</feature>
<keyword evidence="3 8" id="KW-0812">Transmembrane</keyword>
<dbReference type="GO" id="GO:0046856">
    <property type="term" value="P:phosphatidylinositol dephosphorylation"/>
    <property type="evidence" value="ECO:0007669"/>
    <property type="project" value="TreeGrafter"/>
</dbReference>
<dbReference type="InterPro" id="IPR029023">
    <property type="entry name" value="Tensin_phosphatase"/>
</dbReference>
<feature type="domain" description="Phosphatase tensin-type" evidence="10">
    <location>
        <begin position="191"/>
        <end position="367"/>
    </location>
</feature>
<evidence type="ECO:0000259" key="9">
    <source>
        <dbReference type="PROSITE" id="PS50056"/>
    </source>
</evidence>
<feature type="compositionally biased region" description="Polar residues" evidence="7">
    <location>
        <begin position="454"/>
        <end position="476"/>
    </location>
</feature>
<comment type="subcellular location">
    <subcellularLocation>
        <location evidence="1">Membrane</location>
        <topology evidence="1">Multi-pass membrane protein</topology>
    </subcellularLocation>
</comment>
<dbReference type="GO" id="GO:0005634">
    <property type="term" value="C:nucleus"/>
    <property type="evidence" value="ECO:0007669"/>
    <property type="project" value="TreeGrafter"/>
</dbReference>
<organism evidence="11 12">
    <name type="scientific">Hortaea werneckii</name>
    <name type="common">Black yeast</name>
    <name type="synonym">Cladosporium werneckii</name>
    <dbReference type="NCBI Taxonomy" id="91943"/>
    <lineage>
        <taxon>Eukaryota</taxon>
        <taxon>Fungi</taxon>
        <taxon>Dikarya</taxon>
        <taxon>Ascomycota</taxon>
        <taxon>Pezizomycotina</taxon>
        <taxon>Dothideomycetes</taxon>
        <taxon>Dothideomycetidae</taxon>
        <taxon>Mycosphaerellales</taxon>
        <taxon>Teratosphaeriaceae</taxon>
        <taxon>Hortaea</taxon>
    </lineage>
</organism>
<dbReference type="AlphaFoldDB" id="A0A3M7G4V3"/>
<evidence type="ECO:0000256" key="6">
    <source>
        <dbReference type="ARBA" id="ARBA00023136"/>
    </source>
</evidence>
<protein>
    <recommendedName>
        <fullName evidence="2">phosphatidylinositol-3,4,5-trisphosphate 3-phosphatase</fullName>
        <ecNumber evidence="2">3.1.3.67</ecNumber>
    </recommendedName>
</protein>
<dbReference type="Pfam" id="PF00782">
    <property type="entry name" value="DSPc"/>
    <property type="match status" value="1"/>
</dbReference>
<dbReference type="InterPro" id="IPR003779">
    <property type="entry name" value="CMD-like"/>
</dbReference>
<evidence type="ECO:0000313" key="11">
    <source>
        <dbReference type="EMBL" id="RMY96013.1"/>
    </source>
</evidence>
<dbReference type="PROSITE" id="PS00383">
    <property type="entry name" value="TYR_PHOSPHATASE_1"/>
    <property type="match status" value="1"/>
</dbReference>
<evidence type="ECO:0000256" key="3">
    <source>
        <dbReference type="ARBA" id="ARBA00022692"/>
    </source>
</evidence>
<dbReference type="PROSITE" id="PS50056">
    <property type="entry name" value="TYR_PHOSPHATASE_2"/>
    <property type="match status" value="1"/>
</dbReference>
<dbReference type="Pfam" id="PF00324">
    <property type="entry name" value="AA_permease"/>
    <property type="match status" value="2"/>
</dbReference>
<evidence type="ECO:0000256" key="2">
    <source>
        <dbReference type="ARBA" id="ARBA00013015"/>
    </source>
</evidence>
<sequence length="1091" mass="120948">MVAEYSPEEVKKAHEILYNEGLKMRYQVAGKEYVDRSLKAADNPFAKPMQEYVAEACWGWVWARPGLDLKVRSFLNIAMLCAQNRGTELGTHVRGALNNGATEEEIREVILQAAGYCGMPAGIEGFRVAGKVVEDWKKEQEAKGHATRDHSDIGVDQRMNTDQVAQTSNHTDPPSCLPIMASLLRQIVAGPRMRHPEADLDLCYVTDNIIATSGPSSSYPQVAYRNPLKDLVKFLDSKHGSNWAIWEFRAEGTGYPDEEVYGRVKHYPWPDHHPPPFGLVPLIMASMRNWLQDKEAEGRVAVVHCKAGKGRSGTISCSYLISEEAWTAEDAMKRFTERRMRPGFGNGISIPSQLRTIRYVDRWTKNGKHYMERPAEIVELHVWGLRDGVKVAIEGYVEEGKVIKKFHQFAKAEREIVRGSIRKETGFADVAMEVMGKAKEKTKTMPKDAGDVVESQNGDGTKETGTSGLNSVNSEIQPGGGDVIFRPSERIVLPTSDINIDFERRNKSKYGGFTMVTSVAHVWFNTFFEGNGPEQSGKADDSGVFEIEWDAMDGIKGSSRKGTRAFDRMAVVWKTPAEEARRASVMVEEPGEGEPVREMSSADWRKSDDLSQDFEKKLGLRADMAASAAVSRANSPGPSTGGSNAGDDVPDEIEGVKQHVPPTDENLLSGVTGDQRDTDVGKAEEATSKEDGENKLKKIKSYCTLMVISQLGSLSAPARHIIQVYQGQWMWVWNMADLQARPPSPLLLGLSIKLPLQHIHNATSLIIFTIVAFALVLGAGPDGYVHRGETWQDGLGFRNGFKGNGNSVLLEILAIRDNSFTGFIAGEAVSPRYSVAHAVNLIPARVMGFYLVSMMFFGLLVPANSDRLLGDSGVAASPFVINIDEAGIKGLPDLLNVVIMFAVMSIGAESVYVASRILRATSHQRLIPHWIARAGGIEVFNWLAQISTTGYFCVWIVVGITSLRFRAALKAQNDPLFRESYAWKCAFWPFPPIWLLICCTLYTGCSVYLALYPIGAEVPSAYSFFQYMIGLLLIICTGLGYKVIFRTKLRDPATVDLKTGPRPLGVEEIKLLDEYYALQPWRRFLVHVKLW</sequence>
<evidence type="ECO:0000313" key="12">
    <source>
        <dbReference type="Proteomes" id="UP000281468"/>
    </source>
</evidence>
<keyword evidence="6 8" id="KW-0472">Membrane</keyword>
<feature type="transmembrane region" description="Helical" evidence="8">
    <location>
        <begin position="762"/>
        <end position="780"/>
    </location>
</feature>
<dbReference type="GO" id="GO:0051920">
    <property type="term" value="F:peroxiredoxin activity"/>
    <property type="evidence" value="ECO:0007669"/>
    <property type="project" value="InterPro"/>
</dbReference>
<evidence type="ECO:0000256" key="4">
    <source>
        <dbReference type="ARBA" id="ARBA00022801"/>
    </source>
</evidence>
<reference evidence="11 12" key="1">
    <citation type="journal article" date="2018" name="BMC Genomics">
        <title>Genomic evidence for intraspecific hybridization in a clonal and extremely halotolerant yeast.</title>
        <authorList>
            <person name="Gostincar C."/>
            <person name="Stajich J.E."/>
            <person name="Zupancic J."/>
            <person name="Zalar P."/>
            <person name="Gunde-Cimerman N."/>
        </authorList>
    </citation>
    <scope>NUCLEOTIDE SEQUENCE [LARGE SCALE GENOMIC DNA]</scope>
    <source>
        <strain evidence="11 12">EXF-171</strain>
    </source>
</reference>
<dbReference type="PANTHER" id="PTHR12305:SF81">
    <property type="entry name" value="PHOSPHATIDYLINOSITOL 3,4,5-TRISPHOSPHATE 3-PHOSPHATASE AND DUAL-SPECIFICITY PROTEIN PHOSPHATASE PTEN"/>
    <property type="match status" value="1"/>
</dbReference>
<dbReference type="Gene3D" id="3.90.190.10">
    <property type="entry name" value="Protein tyrosine phosphatase superfamily"/>
    <property type="match status" value="1"/>
</dbReference>
<dbReference type="GO" id="GO:0016314">
    <property type="term" value="F:phosphatidylinositol-3,4,5-trisphosphate 3-phosphatase activity"/>
    <property type="evidence" value="ECO:0007669"/>
    <property type="project" value="UniProtKB-EC"/>
</dbReference>
<dbReference type="EMBL" id="QWIQ01000296">
    <property type="protein sequence ID" value="RMY96013.1"/>
    <property type="molecule type" value="Genomic_DNA"/>
</dbReference>
<dbReference type="PANTHER" id="PTHR12305">
    <property type="entry name" value="PHOSPHATASE WITH HOMOLOGY TO TENSIN"/>
    <property type="match status" value="1"/>
</dbReference>
<dbReference type="EC" id="3.1.3.67" evidence="2"/>
<dbReference type="SUPFAM" id="SSF52799">
    <property type="entry name" value="(Phosphotyrosine protein) phosphatases II"/>
    <property type="match status" value="1"/>
</dbReference>
<evidence type="ECO:0000256" key="7">
    <source>
        <dbReference type="SAM" id="MobiDB-lite"/>
    </source>
</evidence>
<dbReference type="Gene3D" id="1.20.1290.10">
    <property type="entry name" value="AhpD-like"/>
    <property type="match status" value="1"/>
</dbReference>
<dbReference type="PROSITE" id="PS51181">
    <property type="entry name" value="PPASE_TENSIN"/>
    <property type="match status" value="1"/>
</dbReference>
<evidence type="ECO:0000256" key="8">
    <source>
        <dbReference type="SAM" id="Phobius"/>
    </source>
</evidence>
<feature type="transmembrane region" description="Helical" evidence="8">
    <location>
        <begin position="949"/>
        <end position="969"/>
    </location>
</feature>
<dbReference type="InterPro" id="IPR004841">
    <property type="entry name" value="AA-permease/SLC12A_dom"/>
</dbReference>
<feature type="transmembrane region" description="Helical" evidence="8">
    <location>
        <begin position="842"/>
        <end position="861"/>
    </location>
</feature>
<gene>
    <name evidence="11" type="ORF">D0862_08634</name>
</gene>
<dbReference type="GO" id="GO:0055085">
    <property type="term" value="P:transmembrane transport"/>
    <property type="evidence" value="ECO:0007669"/>
    <property type="project" value="InterPro"/>
</dbReference>
<feature type="region of interest" description="Disordered" evidence="7">
    <location>
        <begin position="439"/>
        <end position="479"/>
    </location>
</feature>
<feature type="transmembrane region" description="Helical" evidence="8">
    <location>
        <begin position="1024"/>
        <end position="1044"/>
    </location>
</feature>
<feature type="transmembrane region" description="Helical" evidence="8">
    <location>
        <begin position="990"/>
        <end position="1012"/>
    </location>
</feature>
<feature type="compositionally biased region" description="Basic and acidic residues" evidence="7">
    <location>
        <begin position="439"/>
        <end position="450"/>
    </location>
</feature>
<dbReference type="GO" id="GO:0005829">
    <property type="term" value="C:cytosol"/>
    <property type="evidence" value="ECO:0007669"/>
    <property type="project" value="TreeGrafter"/>
</dbReference>
<dbReference type="Pfam" id="PF02627">
    <property type="entry name" value="CMD"/>
    <property type="match status" value="1"/>
</dbReference>
<evidence type="ECO:0000256" key="5">
    <source>
        <dbReference type="ARBA" id="ARBA00022989"/>
    </source>
</evidence>
<name>A0A3M7G4V3_HORWE</name>
<keyword evidence="5 8" id="KW-1133">Transmembrane helix</keyword>
<proteinExistence type="predicted"/>
<dbReference type="GO" id="GO:0005886">
    <property type="term" value="C:plasma membrane"/>
    <property type="evidence" value="ECO:0007669"/>
    <property type="project" value="TreeGrafter"/>
</dbReference>
<evidence type="ECO:0000256" key="1">
    <source>
        <dbReference type="ARBA" id="ARBA00004141"/>
    </source>
</evidence>
<keyword evidence="4" id="KW-0378">Hydrolase</keyword>
<feature type="transmembrane region" description="Helical" evidence="8">
    <location>
        <begin position="894"/>
        <end position="914"/>
    </location>
</feature>
<dbReference type="InterPro" id="IPR016130">
    <property type="entry name" value="Tyr_Pase_AS"/>
</dbReference>
<dbReference type="Proteomes" id="UP000281468">
    <property type="component" value="Unassembled WGS sequence"/>
</dbReference>
<dbReference type="InterPro" id="IPR051281">
    <property type="entry name" value="Dual-spec_lipid-protein_phosph"/>
</dbReference>
<dbReference type="GO" id="GO:0043491">
    <property type="term" value="P:phosphatidylinositol 3-kinase/protein kinase B signal transduction"/>
    <property type="evidence" value="ECO:0007669"/>
    <property type="project" value="TreeGrafter"/>
</dbReference>
<dbReference type="CDD" id="cd14497">
    <property type="entry name" value="PTP_PTEN-like"/>
    <property type="match status" value="1"/>
</dbReference>
<dbReference type="GO" id="GO:0042995">
    <property type="term" value="C:cell projection"/>
    <property type="evidence" value="ECO:0007669"/>
    <property type="project" value="TreeGrafter"/>
</dbReference>
<dbReference type="InterPro" id="IPR029032">
    <property type="entry name" value="AhpD-like"/>
</dbReference>
<comment type="caution">
    <text evidence="11">The sequence shown here is derived from an EMBL/GenBank/DDBJ whole genome shotgun (WGS) entry which is preliminary data.</text>
</comment>
<dbReference type="InterPro" id="IPR000340">
    <property type="entry name" value="Dual-sp_phosphatase_cat-dom"/>
</dbReference>
<accession>A0A3M7G4V3</accession>